<dbReference type="PROSITE" id="PS51257">
    <property type="entry name" value="PROKAR_LIPOPROTEIN"/>
    <property type="match status" value="1"/>
</dbReference>
<feature type="compositionally biased region" description="Polar residues" evidence="1">
    <location>
        <begin position="243"/>
        <end position="261"/>
    </location>
</feature>
<reference evidence="2 3" key="1">
    <citation type="submission" date="2019-04" db="EMBL/GenBank/DDBJ databases">
        <title>Isolation and culture of sulfate reducing bacteria from the cold seep of the South China Sea.</title>
        <authorList>
            <person name="Sun C."/>
            <person name="Liu R."/>
        </authorList>
    </citation>
    <scope>NUCLEOTIDE SEQUENCE [LARGE SCALE GENOMIC DNA]</scope>
    <source>
        <strain evidence="2 3">CS1</strain>
    </source>
</reference>
<protein>
    <recommendedName>
        <fullName evidence="4">Lipoprotein</fullName>
    </recommendedName>
</protein>
<feature type="region of interest" description="Disordered" evidence="1">
    <location>
        <begin position="231"/>
        <end position="272"/>
    </location>
</feature>
<dbReference type="Proteomes" id="UP000503251">
    <property type="component" value="Chromosome"/>
</dbReference>
<dbReference type="EMBL" id="CP039543">
    <property type="protein sequence ID" value="QJT09176.1"/>
    <property type="molecule type" value="Genomic_DNA"/>
</dbReference>
<organism evidence="2 3">
    <name type="scientific">Oceanidesulfovibrio marinus</name>
    <dbReference type="NCBI Taxonomy" id="370038"/>
    <lineage>
        <taxon>Bacteria</taxon>
        <taxon>Pseudomonadati</taxon>
        <taxon>Thermodesulfobacteriota</taxon>
        <taxon>Desulfovibrionia</taxon>
        <taxon>Desulfovibrionales</taxon>
        <taxon>Desulfovibrionaceae</taxon>
        <taxon>Oceanidesulfovibrio</taxon>
    </lineage>
</organism>
<keyword evidence="3" id="KW-1185">Reference proteome</keyword>
<evidence type="ECO:0000313" key="2">
    <source>
        <dbReference type="EMBL" id="QJT09176.1"/>
    </source>
</evidence>
<sequence>MLYTKEAPVMFPARVTITLLALFAALLVSGCGVSADYDIASTPILTTEEWVQRPYEPAIYVQPAELPTRPLTAVFIPFRMQQAMNNGPYYAREVSRYVFEIWARERIFPVFEFLENQRFTGQANAIALARAKGADLAVTGSVQQLMAGGSAGRSELSMRLEIYDAYNGQLLWSISDAGSMQPEATKDFVLFLKRSSMPNDPLYAVSASLAYSMSHPVKKWIQKGLEKQLAMERKEGSTLDDAPSQSENGQEPQGQDFQSGDTGRIPVTESLL</sequence>
<gene>
    <name evidence="2" type="ORF">E8L03_09605</name>
</gene>
<evidence type="ECO:0008006" key="4">
    <source>
        <dbReference type="Google" id="ProtNLM"/>
    </source>
</evidence>
<proteinExistence type="predicted"/>
<evidence type="ECO:0000313" key="3">
    <source>
        <dbReference type="Proteomes" id="UP000503251"/>
    </source>
</evidence>
<evidence type="ECO:0000256" key="1">
    <source>
        <dbReference type="SAM" id="MobiDB-lite"/>
    </source>
</evidence>
<name>A0ABX6NG32_9BACT</name>
<accession>A0ABX6NG32</accession>